<dbReference type="Gene3D" id="1.10.357.10">
    <property type="entry name" value="Tetracycline Repressor, domain 2"/>
    <property type="match status" value="1"/>
</dbReference>
<dbReference type="AlphaFoldDB" id="Q8DTI9"/>
<dbReference type="RefSeq" id="WP_002266732.1">
    <property type="nucleotide sequence ID" value="NC_004350.2"/>
</dbReference>
<dbReference type="STRING" id="210007.SMU_1349"/>
<dbReference type="InterPro" id="IPR050624">
    <property type="entry name" value="HTH-type_Tx_Regulator"/>
</dbReference>
<dbReference type="Proteomes" id="UP000002512">
    <property type="component" value="Chromosome"/>
</dbReference>
<evidence type="ECO:0000313" key="2">
    <source>
        <dbReference type="Proteomes" id="UP000002512"/>
    </source>
</evidence>
<dbReference type="PATRIC" id="fig|210007.7.peg.1207"/>
<protein>
    <recommendedName>
        <fullName evidence="3">Transcriptional regulator</fullName>
    </recommendedName>
</protein>
<keyword evidence="2" id="KW-1185">Reference proteome</keyword>
<organism evidence="1 2">
    <name type="scientific">Streptococcus mutans serotype c (strain ATCC 700610 / UA159)</name>
    <dbReference type="NCBI Taxonomy" id="210007"/>
    <lineage>
        <taxon>Bacteria</taxon>
        <taxon>Bacillati</taxon>
        <taxon>Bacillota</taxon>
        <taxon>Bacilli</taxon>
        <taxon>Lactobacillales</taxon>
        <taxon>Streptococcaceae</taxon>
        <taxon>Streptococcus</taxon>
    </lineage>
</organism>
<sequence>MTKGTRENIINAFFRLASKYPKRTNFSFSEIAEEACISRQTIYKNHFNNPDEIVSSICYEINKKIMEALEICSKNHLNMQPLDNICTYLFPLLFHYRIWLNVLYSTASGAVWRMALKKQYLSWVNDNLELQLFNIKFPKEMLTDIFVNSILATIETWITQPIPESPDIFTKKFLLMYQTQFQITYKKKRNQ</sequence>
<dbReference type="EMBL" id="AE014133">
    <property type="protein sequence ID" value="AAN59022.1"/>
    <property type="molecule type" value="Genomic_DNA"/>
</dbReference>
<name>Q8DTI9_STRMU</name>
<dbReference type="HOGENOM" id="CLU_120936_0_0_9"/>
<accession>Q8DTI9</accession>
<gene>
    <name evidence="1" type="ordered locus">SMU_1349</name>
</gene>
<dbReference type="KEGG" id="smu:SMU_1349"/>
<reference evidence="1 2" key="1">
    <citation type="journal article" date="2002" name="Proc. Natl. Acad. Sci. U.S.A.">
        <title>Genome sequence of Streptococcus mutans UA159, a cariogenic dental pathogen.</title>
        <authorList>
            <person name="Ajdic D."/>
            <person name="McShan W.M."/>
            <person name="McLaughlin R.E."/>
            <person name="Savic G."/>
            <person name="Chang J."/>
            <person name="Carson M.B."/>
            <person name="Primeaux C."/>
            <person name="Tian R."/>
            <person name="Kenton S."/>
            <person name="Jia H."/>
            <person name="Lin S."/>
            <person name="Qian Y."/>
            <person name="Li S."/>
            <person name="Zhu H."/>
            <person name="Najar F."/>
            <person name="Lai H."/>
            <person name="White J."/>
            <person name="Roe B.A."/>
            <person name="Ferretti J.J."/>
        </authorList>
    </citation>
    <scope>NUCLEOTIDE SEQUENCE [LARGE SCALE GENOMIC DNA]</scope>
    <source>
        <strain evidence="2">ATCC 700610 / UA159</strain>
    </source>
</reference>
<dbReference type="eggNOG" id="COG1309">
    <property type="taxonomic scope" value="Bacteria"/>
</dbReference>
<dbReference type="InterPro" id="IPR009057">
    <property type="entry name" value="Homeodomain-like_sf"/>
</dbReference>
<proteinExistence type="predicted"/>
<evidence type="ECO:0008006" key="3">
    <source>
        <dbReference type="Google" id="ProtNLM"/>
    </source>
</evidence>
<dbReference type="GeneID" id="93859185"/>
<dbReference type="PANTHER" id="PTHR43479:SF11">
    <property type="entry name" value="ACREF_ENVCD OPERON REPRESSOR-RELATED"/>
    <property type="match status" value="1"/>
</dbReference>
<evidence type="ECO:0000313" key="1">
    <source>
        <dbReference type="EMBL" id="AAN59022.1"/>
    </source>
</evidence>
<dbReference type="SUPFAM" id="SSF46689">
    <property type="entry name" value="Homeodomain-like"/>
    <property type="match status" value="1"/>
</dbReference>
<dbReference type="SMR" id="Q8DTI9"/>
<dbReference type="OrthoDB" id="2241747at2"/>
<dbReference type="PANTHER" id="PTHR43479">
    <property type="entry name" value="ACREF/ENVCD OPERON REPRESSOR-RELATED"/>
    <property type="match status" value="1"/>
</dbReference>